<protein>
    <submittedName>
        <fullName evidence="2">Uncharacterized protein</fullName>
    </submittedName>
</protein>
<feature type="coiled-coil region" evidence="1">
    <location>
        <begin position="25"/>
        <end position="80"/>
    </location>
</feature>
<dbReference type="STRING" id="1802443.A2117_01175"/>
<keyword evidence="1" id="KW-0175">Coiled coil</keyword>
<dbReference type="Gene3D" id="1.10.530.10">
    <property type="match status" value="1"/>
</dbReference>
<organism evidence="2 3">
    <name type="scientific">Candidatus Wildermuthbacteria bacterium GWA2_46_15</name>
    <dbReference type="NCBI Taxonomy" id="1802443"/>
    <lineage>
        <taxon>Bacteria</taxon>
        <taxon>Candidatus Wildermuthiibacteriota</taxon>
    </lineage>
</organism>
<dbReference type="PANTHER" id="PTHR30163">
    <property type="entry name" value="MEMBRANE-BOUND LYTIC MUREIN TRANSGLYCOSYLASE B"/>
    <property type="match status" value="1"/>
</dbReference>
<accession>A0A1G2QPW0</accession>
<dbReference type="SUPFAM" id="SSF53955">
    <property type="entry name" value="Lysozyme-like"/>
    <property type="match status" value="1"/>
</dbReference>
<name>A0A1G2QPW0_9BACT</name>
<dbReference type="Gene3D" id="6.10.250.3150">
    <property type="match status" value="1"/>
</dbReference>
<sequence>MVIFSLPSSLCEKAKLCLSGPIVLAQTPEEEKKALEKELKVLEEKIAQYEGDINSVQKEKKTLQNQITILQSKIKKLNLEISRGNLMIKDIKLQIVDTEGAIQKTTGQLDETRVKLKGSLRALYQENQRGNVEILLGSRQLSDFFTNLANLEALNLRVVQSLEDVKSLKISLEDEKDSLDKEKEDLQRIVGLQILQKQAGEDNKKQQEKILEITKGKETLYQKYLEESKQEAAQIRSRIFELIGVPQAPTFGQAYEIAKIVSKTTGIRPALLLAVIKQESNLGKNVGQCFLKDPQKGSGVRITTGAAVINVMKPSRDVQPFLQITQELGRDSYNTSVSCPIPSVGGYGGAMGPAQFIPSTWMIYRDKLKEITGRAADPWNVPDAFLAAALYLKDFGASSQKENDEWRAAMIYFSGSTKSQYRFYGDSVISIARSLEEDIKAIENGQ</sequence>
<comment type="caution">
    <text evidence="2">The sequence shown here is derived from an EMBL/GenBank/DDBJ whole genome shotgun (WGS) entry which is preliminary data.</text>
</comment>
<dbReference type="Proteomes" id="UP000179245">
    <property type="component" value="Unassembled WGS sequence"/>
</dbReference>
<dbReference type="PANTHER" id="PTHR30163:SF8">
    <property type="entry name" value="LYTIC MUREIN TRANSGLYCOSYLASE"/>
    <property type="match status" value="1"/>
</dbReference>
<dbReference type="InterPro" id="IPR023346">
    <property type="entry name" value="Lysozyme-like_dom_sf"/>
</dbReference>
<dbReference type="GO" id="GO:0008933">
    <property type="term" value="F:peptidoglycan lytic transglycosylase activity"/>
    <property type="evidence" value="ECO:0007669"/>
    <property type="project" value="TreeGrafter"/>
</dbReference>
<feature type="coiled-coil region" evidence="1">
    <location>
        <begin position="162"/>
        <end position="189"/>
    </location>
</feature>
<gene>
    <name evidence="2" type="ORF">A2117_01175</name>
</gene>
<dbReference type="InterPro" id="IPR043426">
    <property type="entry name" value="MltB-like"/>
</dbReference>
<dbReference type="GO" id="GO:0009253">
    <property type="term" value="P:peptidoglycan catabolic process"/>
    <property type="evidence" value="ECO:0007669"/>
    <property type="project" value="TreeGrafter"/>
</dbReference>
<evidence type="ECO:0000256" key="1">
    <source>
        <dbReference type="SAM" id="Coils"/>
    </source>
</evidence>
<evidence type="ECO:0000313" key="2">
    <source>
        <dbReference type="EMBL" id="OHA62417.1"/>
    </source>
</evidence>
<evidence type="ECO:0000313" key="3">
    <source>
        <dbReference type="Proteomes" id="UP000179245"/>
    </source>
</evidence>
<reference evidence="2 3" key="1">
    <citation type="journal article" date="2016" name="Nat. Commun.">
        <title>Thousands of microbial genomes shed light on interconnected biogeochemical processes in an aquifer system.</title>
        <authorList>
            <person name="Anantharaman K."/>
            <person name="Brown C.T."/>
            <person name="Hug L.A."/>
            <person name="Sharon I."/>
            <person name="Castelle C.J."/>
            <person name="Probst A.J."/>
            <person name="Thomas B.C."/>
            <person name="Singh A."/>
            <person name="Wilkins M.J."/>
            <person name="Karaoz U."/>
            <person name="Brodie E.L."/>
            <person name="Williams K.H."/>
            <person name="Hubbard S.S."/>
            <person name="Banfield J.F."/>
        </authorList>
    </citation>
    <scope>NUCLEOTIDE SEQUENCE [LARGE SCALE GENOMIC DNA]</scope>
</reference>
<dbReference type="EMBL" id="MHTO01000014">
    <property type="protein sequence ID" value="OHA62417.1"/>
    <property type="molecule type" value="Genomic_DNA"/>
</dbReference>
<proteinExistence type="predicted"/>
<dbReference type="AlphaFoldDB" id="A0A1G2QPW0"/>